<protein>
    <submittedName>
        <fullName evidence="1">Uncharacterized protein</fullName>
    </submittedName>
</protein>
<organism evidence="1 2">
    <name type="scientific">Kaistella yananensis</name>
    <dbReference type="NCBI Taxonomy" id="2989820"/>
    <lineage>
        <taxon>Bacteria</taxon>
        <taxon>Pseudomonadati</taxon>
        <taxon>Bacteroidota</taxon>
        <taxon>Flavobacteriia</taxon>
        <taxon>Flavobacteriales</taxon>
        <taxon>Weeksellaceae</taxon>
        <taxon>Chryseobacterium group</taxon>
        <taxon>Kaistella</taxon>
    </lineage>
</organism>
<dbReference type="Proteomes" id="UP001209107">
    <property type="component" value="Unassembled WGS sequence"/>
</dbReference>
<comment type="caution">
    <text evidence="1">The sequence shown here is derived from an EMBL/GenBank/DDBJ whole genome shotgun (WGS) entry which is preliminary data.</text>
</comment>
<proteinExistence type="predicted"/>
<reference evidence="1 2" key="1">
    <citation type="submission" date="2022-10" db="EMBL/GenBank/DDBJ databases">
        <title>Kaistella sp. BT-6-1-3.</title>
        <authorList>
            <person name="Ai J."/>
            <person name="Deng Z."/>
        </authorList>
    </citation>
    <scope>NUCLEOTIDE SEQUENCE [LARGE SCALE GENOMIC DNA]</scope>
    <source>
        <strain evidence="1 2">BT6-1-3</strain>
    </source>
</reference>
<keyword evidence="2" id="KW-1185">Reference proteome</keyword>
<evidence type="ECO:0000313" key="1">
    <source>
        <dbReference type="EMBL" id="MCW4453076.1"/>
    </source>
</evidence>
<sequence length="149" mass="17346">MTIFRQILNNLKVISANNNIEKVKEKFIAKQININQIPEQLELLQQNKTEFDFIGITSNGDDCIYFAKNDGNFNIEYEAVEKTQLPYLEKMKNFATKNNFQFTEEKNDGIPYFTIFTNSDINETLKLAKQIQSEVFGNNNNNTEYEIVP</sequence>
<gene>
    <name evidence="1" type="ORF">OK344_12770</name>
</gene>
<dbReference type="EMBL" id="JAPCHZ010000006">
    <property type="protein sequence ID" value="MCW4453076.1"/>
    <property type="molecule type" value="Genomic_DNA"/>
</dbReference>
<dbReference type="RefSeq" id="WP_265145120.1">
    <property type="nucleotide sequence ID" value="NZ_JAPCHZ010000006.1"/>
</dbReference>
<accession>A0ABT3JQL7</accession>
<name>A0ABT3JQL7_9FLAO</name>
<evidence type="ECO:0000313" key="2">
    <source>
        <dbReference type="Proteomes" id="UP001209107"/>
    </source>
</evidence>